<sequence>MVIFFFLNPKHDHRYPVTTPSQDLNPSLSPLPKPVPTLLILLTQPQDESFSHRQTGVRNNNPRSEAAQNTPKRNKTTYTHPETRQPEGQRRETRSRQDKSDRIRKPIGLTGSRGRTEGRKEGRKQIRGCVE</sequence>
<keyword evidence="3" id="KW-1185">Reference proteome</keyword>
<feature type="compositionally biased region" description="Polar residues" evidence="1">
    <location>
        <begin position="43"/>
        <end position="80"/>
    </location>
</feature>
<feature type="compositionally biased region" description="Polar residues" evidence="1">
    <location>
        <begin position="18"/>
        <end position="28"/>
    </location>
</feature>
<feature type="compositionally biased region" description="Basic and acidic residues" evidence="1">
    <location>
        <begin position="81"/>
        <end position="104"/>
    </location>
</feature>
<protein>
    <submittedName>
        <fullName evidence="2">Uncharacterized protein</fullName>
    </submittedName>
</protein>
<organism evidence="2 3">
    <name type="scientific">Amniculicola lignicola CBS 123094</name>
    <dbReference type="NCBI Taxonomy" id="1392246"/>
    <lineage>
        <taxon>Eukaryota</taxon>
        <taxon>Fungi</taxon>
        <taxon>Dikarya</taxon>
        <taxon>Ascomycota</taxon>
        <taxon>Pezizomycotina</taxon>
        <taxon>Dothideomycetes</taxon>
        <taxon>Pleosporomycetidae</taxon>
        <taxon>Pleosporales</taxon>
        <taxon>Amniculicolaceae</taxon>
        <taxon>Amniculicola</taxon>
    </lineage>
</organism>
<feature type="compositionally biased region" description="Basic and acidic residues" evidence="1">
    <location>
        <begin position="114"/>
        <end position="131"/>
    </location>
</feature>
<dbReference type="Proteomes" id="UP000799779">
    <property type="component" value="Unassembled WGS sequence"/>
</dbReference>
<evidence type="ECO:0000313" key="2">
    <source>
        <dbReference type="EMBL" id="KAF1995163.1"/>
    </source>
</evidence>
<dbReference type="AlphaFoldDB" id="A0A6A5W060"/>
<dbReference type="EMBL" id="ML977644">
    <property type="protein sequence ID" value="KAF1995163.1"/>
    <property type="molecule type" value="Genomic_DNA"/>
</dbReference>
<name>A0A6A5W060_9PLEO</name>
<accession>A0A6A5W060</accession>
<reference evidence="2" key="1">
    <citation type="journal article" date="2020" name="Stud. Mycol.">
        <title>101 Dothideomycetes genomes: a test case for predicting lifestyles and emergence of pathogens.</title>
        <authorList>
            <person name="Haridas S."/>
            <person name="Albert R."/>
            <person name="Binder M."/>
            <person name="Bloem J."/>
            <person name="Labutti K."/>
            <person name="Salamov A."/>
            <person name="Andreopoulos B."/>
            <person name="Baker S."/>
            <person name="Barry K."/>
            <person name="Bills G."/>
            <person name="Bluhm B."/>
            <person name="Cannon C."/>
            <person name="Castanera R."/>
            <person name="Culley D."/>
            <person name="Daum C."/>
            <person name="Ezra D."/>
            <person name="Gonzalez J."/>
            <person name="Henrissat B."/>
            <person name="Kuo A."/>
            <person name="Liang C."/>
            <person name="Lipzen A."/>
            <person name="Lutzoni F."/>
            <person name="Magnuson J."/>
            <person name="Mondo S."/>
            <person name="Nolan M."/>
            <person name="Ohm R."/>
            <person name="Pangilinan J."/>
            <person name="Park H.-J."/>
            <person name="Ramirez L."/>
            <person name="Alfaro M."/>
            <person name="Sun H."/>
            <person name="Tritt A."/>
            <person name="Yoshinaga Y."/>
            <person name="Zwiers L.-H."/>
            <person name="Turgeon B."/>
            <person name="Goodwin S."/>
            <person name="Spatafora J."/>
            <person name="Crous P."/>
            <person name="Grigoriev I."/>
        </authorList>
    </citation>
    <scope>NUCLEOTIDE SEQUENCE</scope>
    <source>
        <strain evidence="2">CBS 123094</strain>
    </source>
</reference>
<evidence type="ECO:0000256" key="1">
    <source>
        <dbReference type="SAM" id="MobiDB-lite"/>
    </source>
</evidence>
<gene>
    <name evidence="2" type="ORF">P154DRAFT_350219</name>
</gene>
<feature type="region of interest" description="Disordered" evidence="1">
    <location>
        <begin position="12"/>
        <end position="131"/>
    </location>
</feature>
<proteinExistence type="predicted"/>
<evidence type="ECO:0000313" key="3">
    <source>
        <dbReference type="Proteomes" id="UP000799779"/>
    </source>
</evidence>